<dbReference type="Pfam" id="PF01300">
    <property type="entry name" value="Sua5_yciO_yrdC"/>
    <property type="match status" value="1"/>
</dbReference>
<dbReference type="RefSeq" id="WP_253446041.1">
    <property type="nucleotide sequence ID" value="NZ_JALJYF010000001.1"/>
</dbReference>
<dbReference type="InterPro" id="IPR006070">
    <property type="entry name" value="Sua5-like_dom"/>
</dbReference>
<dbReference type="EMBL" id="JALJYF010000001">
    <property type="protein sequence ID" value="MCP1726949.1"/>
    <property type="molecule type" value="Genomic_DNA"/>
</dbReference>
<keyword evidence="3" id="KW-1185">Reference proteome</keyword>
<proteinExistence type="predicted"/>
<dbReference type="InterPro" id="IPR052532">
    <property type="entry name" value="SUA5_domain"/>
</dbReference>
<name>A0ABT1G6L4_9GAMM</name>
<dbReference type="InterPro" id="IPR017945">
    <property type="entry name" value="DHBP_synth_RibB-like_a/b_dom"/>
</dbReference>
<dbReference type="PROSITE" id="PS51163">
    <property type="entry name" value="YRDC"/>
    <property type="match status" value="1"/>
</dbReference>
<evidence type="ECO:0000313" key="3">
    <source>
        <dbReference type="Proteomes" id="UP001523550"/>
    </source>
</evidence>
<dbReference type="SUPFAM" id="SSF55821">
    <property type="entry name" value="YrdC/RibB"/>
    <property type="match status" value="1"/>
</dbReference>
<evidence type="ECO:0000313" key="2">
    <source>
        <dbReference type="EMBL" id="MCP1726949.1"/>
    </source>
</evidence>
<reference evidence="2 3" key="1">
    <citation type="submission" date="2022-03" db="EMBL/GenBank/DDBJ databases">
        <title>Genomic Encyclopedia of Type Strains, Phase III (KMG-III): the genomes of soil and plant-associated and newly described type strains.</title>
        <authorList>
            <person name="Whitman W."/>
        </authorList>
    </citation>
    <scope>NUCLEOTIDE SEQUENCE [LARGE SCALE GENOMIC DNA]</scope>
    <source>
        <strain evidence="2 3">BSker1</strain>
    </source>
</reference>
<feature type="domain" description="YrdC-like" evidence="1">
    <location>
        <begin position="14"/>
        <end position="200"/>
    </location>
</feature>
<comment type="caution">
    <text evidence="2">The sequence shown here is derived from an EMBL/GenBank/DDBJ whole genome shotgun (WGS) entry which is preliminary data.</text>
</comment>
<organism evidence="2 3">
    <name type="scientific">Natronospira proteinivora</name>
    <dbReference type="NCBI Taxonomy" id="1807133"/>
    <lineage>
        <taxon>Bacteria</taxon>
        <taxon>Pseudomonadati</taxon>
        <taxon>Pseudomonadota</taxon>
        <taxon>Gammaproteobacteria</taxon>
        <taxon>Natronospirales</taxon>
        <taxon>Natronospiraceae</taxon>
        <taxon>Natronospira</taxon>
    </lineage>
</organism>
<accession>A0ABT1G6L4</accession>
<dbReference type="PANTHER" id="PTHR42828:SF3">
    <property type="entry name" value="THREONYLCARBAMOYL-AMP SYNTHASE"/>
    <property type="match status" value="1"/>
</dbReference>
<dbReference type="PANTHER" id="PTHR42828">
    <property type="entry name" value="DHBP SYNTHASE RIBB-LIKE ALPHA/BETA DOMAIN-CONTAINING PROTEIN"/>
    <property type="match status" value="1"/>
</dbReference>
<dbReference type="Proteomes" id="UP001523550">
    <property type="component" value="Unassembled WGS sequence"/>
</dbReference>
<dbReference type="Gene3D" id="3.90.870.10">
    <property type="entry name" value="DHBP synthase"/>
    <property type="match status" value="1"/>
</dbReference>
<dbReference type="NCBIfam" id="TIGR00057">
    <property type="entry name" value="L-threonylcarbamoyladenylate synthase"/>
    <property type="match status" value="1"/>
</dbReference>
<sequence length="207" mass="23305">MSQFFQIHPVDPQPRLIKQAVRIIRDGGVVVYPTDSIYALGCGLERKPAVERIQWLRQMDKDHNFTLVCRDLSDIGTYARVDNVVFRLLKAYTPGPYTFILKATGEVPRRLQNPKRKTIGIRVPDNAIVRALLEELGEPILSSTLLLPDDELPLSDPENIRDRLEHHVDLIIDGGNCGLEPSTVVDLSDGPPRIRRHGRGDPAVFET</sequence>
<evidence type="ECO:0000259" key="1">
    <source>
        <dbReference type="PROSITE" id="PS51163"/>
    </source>
</evidence>
<gene>
    <name evidence="2" type="ORF">J2T60_000914</name>
</gene>
<protein>
    <submittedName>
        <fullName evidence="2">tRNA threonylcarbamoyl adenosine modification protein (Sua5/YciO/YrdC/YwlC family)</fullName>
    </submittedName>
</protein>